<dbReference type="Pfam" id="PF13279">
    <property type="entry name" value="4HBT_2"/>
    <property type="match status" value="1"/>
</dbReference>
<keyword evidence="2" id="KW-1185">Reference proteome</keyword>
<dbReference type="KEGG" id="cgv:CGLAU_09935"/>
<dbReference type="InterPro" id="IPR029069">
    <property type="entry name" value="HotDog_dom_sf"/>
</dbReference>
<dbReference type="PANTHER" id="PTHR31793">
    <property type="entry name" value="4-HYDROXYBENZOYL-COA THIOESTERASE FAMILY MEMBER"/>
    <property type="match status" value="1"/>
</dbReference>
<sequence length="151" mass="16823">MADQAVRDSQELAGNVHVHNIPLRWNDFDRYGHVTNSAYIELAQEARLAFAQENFYSRGHEFVVFVRHLEADYLRPLLPNTVTATVETQVVRVGNTSFTTRQEIKDAQGRVCCVIECVQVTVDNATTSPREITTKEIGILSQSAASSALEG</sequence>
<gene>
    <name evidence="1" type="ORF">CGLAU_09935</name>
</gene>
<dbReference type="EMBL" id="CP019688">
    <property type="protein sequence ID" value="AQQ15936.1"/>
    <property type="molecule type" value="Genomic_DNA"/>
</dbReference>
<evidence type="ECO:0000313" key="2">
    <source>
        <dbReference type="Proteomes" id="UP000217209"/>
    </source>
</evidence>
<dbReference type="Proteomes" id="UP000217209">
    <property type="component" value="Chromosome"/>
</dbReference>
<dbReference type="SUPFAM" id="SSF54637">
    <property type="entry name" value="Thioesterase/thiol ester dehydrase-isomerase"/>
    <property type="match status" value="1"/>
</dbReference>
<proteinExistence type="predicted"/>
<dbReference type="AlphaFoldDB" id="A0A1Q2HYI6"/>
<name>A0A1Q2HYI6_9CORY</name>
<reference evidence="1 2" key="1">
    <citation type="submission" date="2016-12" db="EMBL/GenBank/DDBJ databases">
        <authorList>
            <person name="Song W.-J."/>
            <person name="Kurnit D.M."/>
        </authorList>
    </citation>
    <scope>NUCLEOTIDE SEQUENCE [LARGE SCALE GENOMIC DNA]</scope>
    <source>
        <strain evidence="1 2">DSM 30827</strain>
    </source>
</reference>
<organism evidence="1 2">
    <name type="scientific">Corynebacterium glaucum</name>
    <dbReference type="NCBI Taxonomy" id="187491"/>
    <lineage>
        <taxon>Bacteria</taxon>
        <taxon>Bacillati</taxon>
        <taxon>Actinomycetota</taxon>
        <taxon>Actinomycetes</taxon>
        <taxon>Mycobacteriales</taxon>
        <taxon>Corynebacteriaceae</taxon>
        <taxon>Corynebacterium</taxon>
    </lineage>
</organism>
<dbReference type="Gene3D" id="3.10.129.10">
    <property type="entry name" value="Hotdog Thioesterase"/>
    <property type="match status" value="1"/>
</dbReference>
<dbReference type="InterPro" id="IPR050563">
    <property type="entry name" value="4-hydroxybenzoyl-CoA_TE"/>
</dbReference>
<evidence type="ECO:0000313" key="1">
    <source>
        <dbReference type="EMBL" id="AQQ15936.1"/>
    </source>
</evidence>
<dbReference type="CDD" id="cd00586">
    <property type="entry name" value="4HBT"/>
    <property type="match status" value="1"/>
</dbReference>
<accession>A0A1Q2HYI6</accession>
<dbReference type="PANTHER" id="PTHR31793:SF24">
    <property type="entry name" value="LONG-CHAIN ACYL-COA THIOESTERASE FADM"/>
    <property type="match status" value="1"/>
</dbReference>
<dbReference type="GO" id="GO:0047617">
    <property type="term" value="F:fatty acyl-CoA hydrolase activity"/>
    <property type="evidence" value="ECO:0007669"/>
    <property type="project" value="TreeGrafter"/>
</dbReference>
<dbReference type="OrthoDB" id="9799036at2"/>
<dbReference type="RefSeq" id="WP_095660559.1">
    <property type="nucleotide sequence ID" value="NZ_BAAAKB010000004.1"/>
</dbReference>
<protein>
    <submittedName>
        <fullName evidence="1">Acyl-CoA thioesterase YbgC</fullName>
    </submittedName>
</protein>